<dbReference type="GeneID" id="36345601"/>
<accession>W6U2G7</accession>
<keyword evidence="2" id="KW-1185">Reference proteome</keyword>
<comment type="caution">
    <text evidence="1">The sequence shown here is derived from an EMBL/GenBank/DDBJ whole genome shotgun (WGS) entry which is preliminary data.</text>
</comment>
<reference evidence="1 2" key="1">
    <citation type="journal article" date="2013" name="Nat. Genet.">
        <title>The genome of the hydatid tapeworm Echinococcus granulosus.</title>
        <authorList>
            <person name="Zheng H."/>
            <person name="Zhang W."/>
            <person name="Zhang L."/>
            <person name="Zhang Z."/>
            <person name="Li J."/>
            <person name="Lu G."/>
            <person name="Zhu Y."/>
            <person name="Wang Y."/>
            <person name="Huang Y."/>
            <person name="Liu J."/>
            <person name="Kang H."/>
            <person name="Chen J."/>
            <person name="Wang L."/>
            <person name="Chen A."/>
            <person name="Yu S."/>
            <person name="Gao Z."/>
            <person name="Jin L."/>
            <person name="Gu W."/>
            <person name="Wang Z."/>
            <person name="Zhao L."/>
            <person name="Shi B."/>
            <person name="Wen H."/>
            <person name="Lin R."/>
            <person name="Jones M.K."/>
            <person name="Brejova B."/>
            <person name="Vinar T."/>
            <person name="Zhao G."/>
            <person name="McManus D.P."/>
            <person name="Chen Z."/>
            <person name="Zhou Y."/>
            <person name="Wang S."/>
        </authorList>
    </citation>
    <scope>NUCLEOTIDE SEQUENCE [LARGE SCALE GENOMIC DNA]</scope>
</reference>
<name>W6U2G7_ECHGR</name>
<gene>
    <name evidence="1" type="ORF">EGR_09886</name>
</gene>
<protein>
    <submittedName>
        <fullName evidence="1">Uncharacterized protein</fullName>
    </submittedName>
</protein>
<sequence>MSGKLIVIIEAGGRVCSDMYNVSSVETEDGEKSWRTTLFIYASRPWYSDDDHWILDKLLGCSYCQKFKHRRGGVVLESGGLRKLQNSIVQSFELPKFTNKGNRIDTNTAHLIKLPKKEYFCSENEKRQQFAEP</sequence>
<evidence type="ECO:0000313" key="2">
    <source>
        <dbReference type="Proteomes" id="UP000019149"/>
    </source>
</evidence>
<dbReference type="AlphaFoldDB" id="W6U2G7"/>
<proteinExistence type="predicted"/>
<dbReference type="KEGG" id="egl:EGR_09886"/>
<dbReference type="RefSeq" id="XP_024346449.1">
    <property type="nucleotide sequence ID" value="XM_024499135.1"/>
</dbReference>
<evidence type="ECO:0000313" key="1">
    <source>
        <dbReference type="EMBL" id="EUB55253.1"/>
    </source>
</evidence>
<dbReference type="Proteomes" id="UP000019149">
    <property type="component" value="Unassembled WGS sequence"/>
</dbReference>
<organism evidence="1 2">
    <name type="scientific">Echinococcus granulosus</name>
    <name type="common">Hydatid tapeworm</name>
    <dbReference type="NCBI Taxonomy" id="6210"/>
    <lineage>
        <taxon>Eukaryota</taxon>
        <taxon>Metazoa</taxon>
        <taxon>Spiralia</taxon>
        <taxon>Lophotrochozoa</taxon>
        <taxon>Platyhelminthes</taxon>
        <taxon>Cestoda</taxon>
        <taxon>Eucestoda</taxon>
        <taxon>Cyclophyllidea</taxon>
        <taxon>Taeniidae</taxon>
        <taxon>Echinococcus</taxon>
        <taxon>Echinococcus granulosus group</taxon>
    </lineage>
</organism>
<dbReference type="EMBL" id="APAU02000173">
    <property type="protein sequence ID" value="EUB55253.1"/>
    <property type="molecule type" value="Genomic_DNA"/>
</dbReference>
<dbReference type="CTD" id="36345601"/>